<dbReference type="Pfam" id="PF00106">
    <property type="entry name" value="adh_short"/>
    <property type="match status" value="1"/>
</dbReference>
<keyword evidence="6" id="KW-1185">Reference proteome</keyword>
<evidence type="ECO:0000259" key="4">
    <source>
        <dbReference type="SMART" id="SM00822"/>
    </source>
</evidence>
<dbReference type="InterPro" id="IPR002347">
    <property type="entry name" value="SDR_fam"/>
</dbReference>
<organism evidence="5 6">
    <name type="scientific">Gordonia crocea</name>
    <dbReference type="NCBI Taxonomy" id="589162"/>
    <lineage>
        <taxon>Bacteria</taxon>
        <taxon>Bacillati</taxon>
        <taxon>Actinomycetota</taxon>
        <taxon>Actinomycetes</taxon>
        <taxon>Mycobacteriales</taxon>
        <taxon>Gordoniaceae</taxon>
        <taxon>Gordonia</taxon>
    </lineage>
</organism>
<gene>
    <name evidence="5" type="ORF">nbrc107697_02720</name>
</gene>
<accession>A0A7M3SUA9</accession>
<evidence type="ECO:0000256" key="3">
    <source>
        <dbReference type="RuleBase" id="RU000363"/>
    </source>
</evidence>
<dbReference type="PRINTS" id="PR00081">
    <property type="entry name" value="GDHRDH"/>
</dbReference>
<dbReference type="InterPro" id="IPR020904">
    <property type="entry name" value="Sc_DH/Rdtase_CS"/>
</dbReference>
<sequence>MVKQQRVAGSVIAITGGGRGIGAAIAARAAAQGGVVALGDRDREAAVQTAAELGGRARGYSLDVTDEESFAAFLSAVETDLGPIDVLVNNAGVMWVGAFDAEPPSSSEAMVAVNLLGVIRGVRLAAPAMRRRGRGQIVTVASAASKLAPPGEATYAATKHGVLGYLTAVREELRGTGVTISAILPGVVDTQLAAGTDTGAASMLSPDEVADAVVGVIGRPRFAVTVPGYIGPLVALTGLLPQRIRDAVLRRTVPDQVAAVKQSNARAGYEEQALRRDRDE</sequence>
<comment type="similarity">
    <text evidence="1 3">Belongs to the short-chain dehydrogenases/reductases (SDR) family.</text>
</comment>
<protein>
    <submittedName>
        <fullName evidence="5">Short-chain dehydrogenase</fullName>
    </submittedName>
</protein>
<dbReference type="Proteomes" id="UP000444980">
    <property type="component" value="Unassembled WGS sequence"/>
</dbReference>
<dbReference type="NCBIfam" id="NF005878">
    <property type="entry name" value="PRK07825.1"/>
    <property type="match status" value="1"/>
</dbReference>
<dbReference type="SMART" id="SM00822">
    <property type="entry name" value="PKS_KR"/>
    <property type="match status" value="1"/>
</dbReference>
<proteinExistence type="inferred from homology"/>
<evidence type="ECO:0000256" key="1">
    <source>
        <dbReference type="ARBA" id="ARBA00006484"/>
    </source>
</evidence>
<dbReference type="Gene3D" id="3.40.50.720">
    <property type="entry name" value="NAD(P)-binding Rossmann-like Domain"/>
    <property type="match status" value="1"/>
</dbReference>
<dbReference type="EMBL" id="BJOU01000001">
    <property type="protein sequence ID" value="GED96233.1"/>
    <property type="molecule type" value="Genomic_DNA"/>
</dbReference>
<dbReference type="GO" id="GO:0016491">
    <property type="term" value="F:oxidoreductase activity"/>
    <property type="evidence" value="ECO:0007669"/>
    <property type="project" value="UniProtKB-KW"/>
</dbReference>
<name>A0A7M3SUA9_9ACTN</name>
<dbReference type="AlphaFoldDB" id="A0A7M3SUA9"/>
<dbReference type="RefSeq" id="WP_371864452.1">
    <property type="nucleotide sequence ID" value="NZ_BJOU01000001.1"/>
</dbReference>
<dbReference type="PROSITE" id="PS00061">
    <property type="entry name" value="ADH_SHORT"/>
    <property type="match status" value="1"/>
</dbReference>
<dbReference type="SUPFAM" id="SSF51735">
    <property type="entry name" value="NAD(P)-binding Rossmann-fold domains"/>
    <property type="match status" value="1"/>
</dbReference>
<dbReference type="CDD" id="cd05233">
    <property type="entry name" value="SDR_c"/>
    <property type="match status" value="1"/>
</dbReference>
<keyword evidence="2" id="KW-0560">Oxidoreductase</keyword>
<evidence type="ECO:0000256" key="2">
    <source>
        <dbReference type="ARBA" id="ARBA00023002"/>
    </source>
</evidence>
<dbReference type="InterPro" id="IPR057326">
    <property type="entry name" value="KR_dom"/>
</dbReference>
<dbReference type="InterPro" id="IPR036291">
    <property type="entry name" value="NAD(P)-bd_dom_sf"/>
</dbReference>
<reference evidence="6" key="1">
    <citation type="submission" date="2019-06" db="EMBL/GenBank/DDBJ databases">
        <title>Gordonia isolated from sludge of a wastewater treatment plant.</title>
        <authorList>
            <person name="Tamura T."/>
            <person name="Aoyama K."/>
            <person name="Kang Y."/>
            <person name="Saito S."/>
            <person name="Akiyama N."/>
            <person name="Yazawa K."/>
            <person name="Gonoi T."/>
            <person name="Mikami Y."/>
        </authorList>
    </citation>
    <scope>NUCLEOTIDE SEQUENCE [LARGE SCALE GENOMIC DNA]</scope>
    <source>
        <strain evidence="6">NBRC 107697</strain>
    </source>
</reference>
<dbReference type="GO" id="GO:0016020">
    <property type="term" value="C:membrane"/>
    <property type="evidence" value="ECO:0007669"/>
    <property type="project" value="TreeGrafter"/>
</dbReference>
<comment type="caution">
    <text evidence="5">The sequence shown here is derived from an EMBL/GenBank/DDBJ whole genome shotgun (WGS) entry which is preliminary data.</text>
</comment>
<evidence type="ECO:0000313" key="6">
    <source>
        <dbReference type="Proteomes" id="UP000444980"/>
    </source>
</evidence>
<evidence type="ECO:0000313" key="5">
    <source>
        <dbReference type="EMBL" id="GED96233.1"/>
    </source>
</evidence>
<dbReference type="PANTHER" id="PTHR44196:SF1">
    <property type="entry name" value="DEHYDROGENASE_REDUCTASE SDR FAMILY MEMBER 7B"/>
    <property type="match status" value="1"/>
</dbReference>
<dbReference type="PANTHER" id="PTHR44196">
    <property type="entry name" value="DEHYDROGENASE/REDUCTASE SDR FAMILY MEMBER 7B"/>
    <property type="match status" value="1"/>
</dbReference>
<dbReference type="PRINTS" id="PR00080">
    <property type="entry name" value="SDRFAMILY"/>
</dbReference>
<feature type="domain" description="Ketoreductase" evidence="4">
    <location>
        <begin position="10"/>
        <end position="191"/>
    </location>
</feature>